<protein>
    <submittedName>
        <fullName evidence="1">Uncharacterized protein</fullName>
    </submittedName>
</protein>
<keyword evidence="2" id="KW-1185">Reference proteome</keyword>
<accession>A0ABX1PQN6</accession>
<dbReference type="EMBL" id="WTVG01000055">
    <property type="protein sequence ID" value="NMG26111.1"/>
    <property type="molecule type" value="Genomic_DNA"/>
</dbReference>
<evidence type="ECO:0000313" key="1">
    <source>
        <dbReference type="EMBL" id="NMG26111.1"/>
    </source>
</evidence>
<organism evidence="1 2">
    <name type="scientific">Aromatoleum anaerobium</name>
    <dbReference type="NCBI Taxonomy" id="182180"/>
    <lineage>
        <taxon>Bacteria</taxon>
        <taxon>Pseudomonadati</taxon>
        <taxon>Pseudomonadota</taxon>
        <taxon>Betaproteobacteria</taxon>
        <taxon>Rhodocyclales</taxon>
        <taxon>Rhodocyclaceae</taxon>
        <taxon>Aromatoleum</taxon>
    </lineage>
</organism>
<proteinExistence type="predicted"/>
<comment type="caution">
    <text evidence="1">The sequence shown here is derived from an EMBL/GenBank/DDBJ whole genome shotgun (WGS) entry which is preliminary data.</text>
</comment>
<gene>
    <name evidence="1" type="ORF">GO606_15600</name>
</gene>
<name>A0ABX1PQN6_9RHOO</name>
<reference evidence="1" key="1">
    <citation type="submission" date="2019-12" db="EMBL/GenBank/DDBJ databases">
        <title>Comparative genomics gives insights into the taxonomy of the Azoarcus-Aromatoleum group and reveals separate origins of nif in the plant-associated Azoarcus and non-plant-associated Aromatoleum sub-groups.</title>
        <authorList>
            <person name="Lafos M."/>
            <person name="Maluk M."/>
            <person name="Batista M."/>
            <person name="Junghare M."/>
            <person name="Carmona M."/>
            <person name="Faoro H."/>
            <person name="Cruz L.M."/>
            <person name="Battistoni F."/>
            <person name="De Souza E."/>
            <person name="Pedrosa F."/>
            <person name="Chen W.-M."/>
            <person name="Poole P.S."/>
            <person name="Dixon R.A."/>
            <person name="James E.K."/>
        </authorList>
    </citation>
    <scope>NUCLEOTIDE SEQUENCE</scope>
    <source>
        <strain evidence="1">LuFRes1</strain>
    </source>
</reference>
<sequence length="189" mass="21330">MWVDELGWPWPKHACFDRRPAPTWFDYFKKTLERKPQYRAIVGVVFRAKWMPGGPHLPAHILLAVDAGDGGKVCVATTGANTADYLLGRMASADLNGMTMITSNHEERPIFNVMVPPWLLDLPDKWATIPYPQSFRPYPELKTHQSRTHQQAGFHQESPESAARIANWITQLETTAGEPPASRAVRAAW</sequence>
<dbReference type="Proteomes" id="UP000615989">
    <property type="component" value="Unassembled WGS sequence"/>
</dbReference>
<evidence type="ECO:0000313" key="2">
    <source>
        <dbReference type="Proteomes" id="UP000615989"/>
    </source>
</evidence>